<evidence type="ECO:0000313" key="4">
    <source>
        <dbReference type="Proteomes" id="UP000259273"/>
    </source>
</evidence>
<feature type="chain" id="PRO_5017805516" evidence="2">
    <location>
        <begin position="21"/>
        <end position="93"/>
    </location>
</feature>
<organism evidence="3 4">
    <name type="scientific">Haliea salexigens</name>
    <dbReference type="NCBI Taxonomy" id="287487"/>
    <lineage>
        <taxon>Bacteria</taxon>
        <taxon>Pseudomonadati</taxon>
        <taxon>Pseudomonadota</taxon>
        <taxon>Gammaproteobacteria</taxon>
        <taxon>Cellvibrionales</taxon>
        <taxon>Halieaceae</taxon>
        <taxon>Haliea</taxon>
    </lineage>
</organism>
<accession>A0A3C1KK98</accession>
<proteinExistence type="predicted"/>
<comment type="caution">
    <text evidence="3">The sequence shown here is derived from an EMBL/GenBank/DDBJ whole genome shotgun (WGS) entry which is preliminary data.</text>
</comment>
<protein>
    <submittedName>
        <fullName evidence="3">Uncharacterized protein</fullName>
    </submittedName>
</protein>
<evidence type="ECO:0000256" key="2">
    <source>
        <dbReference type="SAM" id="SignalP"/>
    </source>
</evidence>
<dbReference type="AlphaFoldDB" id="A0A3C1KK98"/>
<keyword evidence="2" id="KW-0732">Signal</keyword>
<gene>
    <name evidence="3" type="ORF">DCP75_05470</name>
</gene>
<feature type="region of interest" description="Disordered" evidence="1">
    <location>
        <begin position="59"/>
        <end position="93"/>
    </location>
</feature>
<dbReference type="PROSITE" id="PS51257">
    <property type="entry name" value="PROKAR_LIPOPROTEIN"/>
    <property type="match status" value="1"/>
</dbReference>
<sequence>MNSKPIGLALLAFVACTAITGCSDSDTMAPPVVAPPTPEPPPEPPAAIGFTDFVTDQFAATADTTDPEQVDDKDFTFDDEDNPDAFSGLLSDP</sequence>
<feature type="signal peptide" evidence="2">
    <location>
        <begin position="1"/>
        <end position="20"/>
    </location>
</feature>
<dbReference type="EMBL" id="DMND01000078">
    <property type="protein sequence ID" value="HAN27159.1"/>
    <property type="molecule type" value="Genomic_DNA"/>
</dbReference>
<evidence type="ECO:0000256" key="1">
    <source>
        <dbReference type="SAM" id="MobiDB-lite"/>
    </source>
</evidence>
<evidence type="ECO:0000313" key="3">
    <source>
        <dbReference type="EMBL" id="HAN27159.1"/>
    </source>
</evidence>
<reference evidence="3 4" key="1">
    <citation type="journal article" date="2018" name="Nat. Biotechnol.">
        <title>A standardized bacterial taxonomy based on genome phylogeny substantially revises the tree of life.</title>
        <authorList>
            <person name="Parks D.H."/>
            <person name="Chuvochina M."/>
            <person name="Waite D.W."/>
            <person name="Rinke C."/>
            <person name="Skarshewski A."/>
            <person name="Chaumeil P.A."/>
            <person name="Hugenholtz P."/>
        </authorList>
    </citation>
    <scope>NUCLEOTIDE SEQUENCE [LARGE SCALE GENOMIC DNA]</scope>
    <source>
        <strain evidence="3">UBA9158</strain>
    </source>
</reference>
<dbReference type="Proteomes" id="UP000259273">
    <property type="component" value="Unassembled WGS sequence"/>
</dbReference>
<name>A0A3C1KK98_9GAMM</name>